<accession>A0A816GF93</accession>
<dbReference type="EMBL" id="CAJNOQ010062181">
    <property type="protein sequence ID" value="CAF1673389.1"/>
    <property type="molecule type" value="Genomic_DNA"/>
</dbReference>
<sequence length="168" mass="19997">LLLSFQTNYWLKNKWYITFDYTIPTLLSNNCFIVVYSIPYTHSYFPTHLYGIQSTLNKIIIENNMINELYIEIKSCSIMSFYRHYKYVKKLSLYIMPFINKCDLTIYHDLSRIIIIKKLIHLEIDGILRIELIKELLSHGNNIKILKLTTNYNYNSLNLSNILSNIVL</sequence>
<evidence type="ECO:0000313" key="3">
    <source>
        <dbReference type="Proteomes" id="UP000663829"/>
    </source>
</evidence>
<dbReference type="Proteomes" id="UP000663829">
    <property type="component" value="Unassembled WGS sequence"/>
</dbReference>
<dbReference type="EMBL" id="CAJOBC010143792">
    <property type="protein sequence ID" value="CAF4654694.1"/>
    <property type="molecule type" value="Genomic_DNA"/>
</dbReference>
<evidence type="ECO:0000313" key="1">
    <source>
        <dbReference type="EMBL" id="CAF1673389.1"/>
    </source>
</evidence>
<reference evidence="1" key="1">
    <citation type="submission" date="2021-02" db="EMBL/GenBank/DDBJ databases">
        <authorList>
            <person name="Nowell W R."/>
        </authorList>
    </citation>
    <scope>NUCLEOTIDE SEQUENCE</scope>
</reference>
<protein>
    <submittedName>
        <fullName evidence="1">Uncharacterized protein</fullName>
    </submittedName>
</protein>
<name>A0A816GF93_9BILA</name>
<organism evidence="1 3">
    <name type="scientific">Didymodactylos carnosus</name>
    <dbReference type="NCBI Taxonomy" id="1234261"/>
    <lineage>
        <taxon>Eukaryota</taxon>
        <taxon>Metazoa</taxon>
        <taxon>Spiralia</taxon>
        <taxon>Gnathifera</taxon>
        <taxon>Rotifera</taxon>
        <taxon>Eurotatoria</taxon>
        <taxon>Bdelloidea</taxon>
        <taxon>Philodinida</taxon>
        <taxon>Philodinidae</taxon>
        <taxon>Didymodactylos</taxon>
    </lineage>
</organism>
<dbReference type="AlphaFoldDB" id="A0A816GF93"/>
<gene>
    <name evidence="1" type="ORF">GPM918_LOCUS46393</name>
    <name evidence="2" type="ORF">SRO942_LOCUS50497</name>
</gene>
<evidence type="ECO:0000313" key="2">
    <source>
        <dbReference type="EMBL" id="CAF4654694.1"/>
    </source>
</evidence>
<dbReference type="Proteomes" id="UP000681722">
    <property type="component" value="Unassembled WGS sequence"/>
</dbReference>
<feature type="non-terminal residue" evidence="1">
    <location>
        <position position="1"/>
    </location>
</feature>
<proteinExistence type="predicted"/>
<feature type="non-terminal residue" evidence="1">
    <location>
        <position position="168"/>
    </location>
</feature>
<comment type="caution">
    <text evidence="1">The sequence shown here is derived from an EMBL/GenBank/DDBJ whole genome shotgun (WGS) entry which is preliminary data.</text>
</comment>
<keyword evidence="3" id="KW-1185">Reference proteome</keyword>